<organism evidence="3 4">
    <name type="scientific">Rhodovastum atsumiense</name>
    <dbReference type="NCBI Taxonomy" id="504468"/>
    <lineage>
        <taxon>Bacteria</taxon>
        <taxon>Pseudomonadati</taxon>
        <taxon>Pseudomonadota</taxon>
        <taxon>Alphaproteobacteria</taxon>
        <taxon>Acetobacterales</taxon>
        <taxon>Acetobacteraceae</taxon>
        <taxon>Rhodovastum</taxon>
    </lineage>
</organism>
<feature type="region of interest" description="Disordered" evidence="1">
    <location>
        <begin position="115"/>
        <end position="135"/>
    </location>
</feature>
<accession>A0A5M6INC4</accession>
<reference evidence="3 4" key="1">
    <citation type="submission" date="2019-09" db="EMBL/GenBank/DDBJ databases">
        <title>Genome sequence of Rhodovastum atsumiense, a diverse member of the Acetobacteraceae family of non-sulfur purple photosynthetic bacteria.</title>
        <authorList>
            <person name="Meyer T."/>
            <person name="Kyndt J."/>
        </authorList>
    </citation>
    <scope>NUCLEOTIDE SEQUENCE [LARGE SCALE GENOMIC DNA]</scope>
    <source>
        <strain evidence="3 4">DSM 21279</strain>
    </source>
</reference>
<dbReference type="Proteomes" id="UP000325255">
    <property type="component" value="Unassembled WGS sequence"/>
</dbReference>
<evidence type="ECO:0000259" key="2">
    <source>
        <dbReference type="Pfam" id="PF09557"/>
    </source>
</evidence>
<sequence>MPGDEEILPLAAEEVRITTRTIETGRVRVDINTVPHTEQVTVNLAETRASVEHVPVGRFVETAPPTRQEGEVTIIPVLEERAVVTIRLYLREELHVRSRTVHRLQRHDVTLRRQQATVARTGANTETTEGRKRDE</sequence>
<dbReference type="RefSeq" id="WP_150043125.1">
    <property type="nucleotide sequence ID" value="NZ_OW485601.1"/>
</dbReference>
<dbReference type="Pfam" id="PF09557">
    <property type="entry name" value="DUF2382"/>
    <property type="match status" value="1"/>
</dbReference>
<evidence type="ECO:0000313" key="4">
    <source>
        <dbReference type="Proteomes" id="UP000325255"/>
    </source>
</evidence>
<proteinExistence type="predicted"/>
<evidence type="ECO:0000313" key="3">
    <source>
        <dbReference type="EMBL" id="KAA5609763.1"/>
    </source>
</evidence>
<comment type="caution">
    <text evidence="3">The sequence shown here is derived from an EMBL/GenBank/DDBJ whole genome shotgun (WGS) entry which is preliminary data.</text>
</comment>
<feature type="compositionally biased region" description="Polar residues" evidence="1">
    <location>
        <begin position="115"/>
        <end position="127"/>
    </location>
</feature>
<protein>
    <submittedName>
        <fullName evidence="3">DUF2382 domain-containing protein</fullName>
    </submittedName>
</protein>
<gene>
    <name evidence="3" type="ORF">F1189_22475</name>
</gene>
<dbReference type="InterPro" id="IPR019060">
    <property type="entry name" value="DUF2382"/>
</dbReference>
<evidence type="ECO:0000256" key="1">
    <source>
        <dbReference type="SAM" id="MobiDB-lite"/>
    </source>
</evidence>
<feature type="domain" description="DUF2382" evidence="2">
    <location>
        <begin position="8"/>
        <end position="118"/>
    </location>
</feature>
<name>A0A5M6INC4_9PROT</name>
<dbReference type="AlphaFoldDB" id="A0A5M6INC4"/>
<dbReference type="OrthoDB" id="7283930at2"/>
<dbReference type="EMBL" id="VWPK01000044">
    <property type="protein sequence ID" value="KAA5609763.1"/>
    <property type="molecule type" value="Genomic_DNA"/>
</dbReference>
<keyword evidence="4" id="KW-1185">Reference proteome</keyword>